<evidence type="ECO:0000256" key="1">
    <source>
        <dbReference type="SAM" id="MobiDB-lite"/>
    </source>
</evidence>
<sequence>MLLEETGAAESQESNSVTDIPRLAKASSNASAECEYASYQEPRFLLYNDNSHCRLYTPSSDKLQTIHIPEFDGTITCIASMEGWLLLSQNSSVFFFCPFSRARIDLPKFPHSNLSDHVAAFSSSPASPDCVVCVIKHSNGITLEVNMLKRGATEWIAHKHENRLTSITGAIFYDGIFYFLDSGRSLITLSIDSETFDDYFILDPNAPGTAVVGTLPFAYRRKYFSDSMKQKMGLENGESLSTCGTLVPISSQIDRYIHNENLNAGMKRNHVATRGYGSILDSFRSHQIRAGLFKD</sequence>
<feature type="domain" description="KIB1-4 beta-propeller" evidence="2">
    <location>
        <begin position="55"/>
        <end position="200"/>
    </location>
</feature>
<dbReference type="Proteomes" id="UP000631114">
    <property type="component" value="Unassembled WGS sequence"/>
</dbReference>
<evidence type="ECO:0000259" key="2">
    <source>
        <dbReference type="Pfam" id="PF03478"/>
    </source>
</evidence>
<comment type="caution">
    <text evidence="3">The sequence shown here is derived from an EMBL/GenBank/DDBJ whole genome shotgun (WGS) entry which is preliminary data.</text>
</comment>
<accession>A0A835IX51</accession>
<dbReference type="InterPro" id="IPR005174">
    <property type="entry name" value="KIB1-4_b-propeller"/>
</dbReference>
<dbReference type="OrthoDB" id="784120at2759"/>
<dbReference type="Pfam" id="PF03478">
    <property type="entry name" value="Beta-prop_KIB1-4"/>
    <property type="match status" value="1"/>
</dbReference>
<organism evidence="3 4">
    <name type="scientific">Coptis chinensis</name>
    <dbReference type="NCBI Taxonomy" id="261450"/>
    <lineage>
        <taxon>Eukaryota</taxon>
        <taxon>Viridiplantae</taxon>
        <taxon>Streptophyta</taxon>
        <taxon>Embryophyta</taxon>
        <taxon>Tracheophyta</taxon>
        <taxon>Spermatophyta</taxon>
        <taxon>Magnoliopsida</taxon>
        <taxon>Ranunculales</taxon>
        <taxon>Ranunculaceae</taxon>
        <taxon>Coptidoideae</taxon>
        <taxon>Coptis</taxon>
    </lineage>
</organism>
<dbReference type="PANTHER" id="PTHR33127">
    <property type="entry name" value="TRANSMEMBRANE PROTEIN"/>
    <property type="match status" value="1"/>
</dbReference>
<dbReference type="PANTHER" id="PTHR33127:SF20">
    <property type="entry name" value="F-BOX DOMAIN-CONTAINING PROTEIN"/>
    <property type="match status" value="1"/>
</dbReference>
<keyword evidence="4" id="KW-1185">Reference proteome</keyword>
<dbReference type="EMBL" id="JADFTS010000002">
    <property type="protein sequence ID" value="KAF9623173.1"/>
    <property type="molecule type" value="Genomic_DNA"/>
</dbReference>
<feature type="compositionally biased region" description="Polar residues" evidence="1">
    <location>
        <begin position="9"/>
        <end position="18"/>
    </location>
</feature>
<protein>
    <recommendedName>
        <fullName evidence="2">KIB1-4 beta-propeller domain-containing protein</fullName>
    </recommendedName>
</protein>
<gene>
    <name evidence="3" type="ORF">IFM89_037754</name>
</gene>
<evidence type="ECO:0000313" key="3">
    <source>
        <dbReference type="EMBL" id="KAF9623173.1"/>
    </source>
</evidence>
<name>A0A835IX51_9MAGN</name>
<proteinExistence type="predicted"/>
<dbReference type="AlphaFoldDB" id="A0A835IX51"/>
<evidence type="ECO:0000313" key="4">
    <source>
        <dbReference type="Proteomes" id="UP000631114"/>
    </source>
</evidence>
<feature type="region of interest" description="Disordered" evidence="1">
    <location>
        <begin position="1"/>
        <end position="20"/>
    </location>
</feature>
<reference evidence="3 4" key="1">
    <citation type="submission" date="2020-10" db="EMBL/GenBank/DDBJ databases">
        <title>The Coptis chinensis genome and diversification of protoberbering-type alkaloids.</title>
        <authorList>
            <person name="Wang B."/>
            <person name="Shu S."/>
            <person name="Song C."/>
            <person name="Liu Y."/>
        </authorList>
    </citation>
    <scope>NUCLEOTIDE SEQUENCE [LARGE SCALE GENOMIC DNA]</scope>
    <source>
        <strain evidence="3">HL-2020</strain>
        <tissue evidence="3">Leaf</tissue>
    </source>
</reference>